<feature type="region of interest" description="Disordered" evidence="1">
    <location>
        <begin position="949"/>
        <end position="1234"/>
    </location>
</feature>
<dbReference type="InterPro" id="IPR015943">
    <property type="entry name" value="WD40/YVTN_repeat-like_dom_sf"/>
</dbReference>
<dbReference type="RefSeq" id="WP_224828454.1">
    <property type="nucleotide sequence ID" value="NZ_JAIVEF010000006.1"/>
</dbReference>
<dbReference type="Proteomes" id="UP001595925">
    <property type="component" value="Unassembled WGS sequence"/>
</dbReference>
<reference evidence="2 3" key="1">
    <citation type="journal article" date="2019" name="Int. J. Syst. Evol. Microbiol.">
        <title>The Global Catalogue of Microorganisms (GCM) 10K type strain sequencing project: providing services to taxonomists for standard genome sequencing and annotation.</title>
        <authorList>
            <consortium name="The Broad Institute Genomics Platform"/>
            <consortium name="The Broad Institute Genome Sequencing Center for Infectious Disease"/>
            <person name="Wu L."/>
            <person name="Ma J."/>
        </authorList>
    </citation>
    <scope>NUCLEOTIDE SEQUENCE [LARGE SCALE GENOMIC DNA]</scope>
    <source>
        <strain evidence="2 3">CGMCC 1.15824</strain>
    </source>
</reference>
<feature type="compositionally biased region" description="Acidic residues" evidence="1">
    <location>
        <begin position="1125"/>
        <end position="1144"/>
    </location>
</feature>
<feature type="compositionally biased region" description="Acidic residues" evidence="1">
    <location>
        <begin position="1159"/>
        <end position="1192"/>
    </location>
</feature>
<evidence type="ECO:0000313" key="3">
    <source>
        <dbReference type="Proteomes" id="UP001595925"/>
    </source>
</evidence>
<accession>A0ABD5QGW2</accession>
<name>A0ABD5QGW2_9EURY</name>
<dbReference type="PROSITE" id="PS51318">
    <property type="entry name" value="TAT"/>
    <property type="match status" value="1"/>
</dbReference>
<gene>
    <name evidence="2" type="ORF">ACFPFO_14975</name>
</gene>
<dbReference type="InterPro" id="IPR006311">
    <property type="entry name" value="TAT_signal"/>
</dbReference>
<protein>
    <recommendedName>
        <fullName evidence="4">Photosynthesis system II assembly factor Ycf48/Hcf136-like domain-containing protein</fullName>
    </recommendedName>
</protein>
<feature type="compositionally biased region" description="Gly residues" evidence="1">
    <location>
        <begin position="1145"/>
        <end position="1155"/>
    </location>
</feature>
<evidence type="ECO:0008006" key="4">
    <source>
        <dbReference type="Google" id="ProtNLM"/>
    </source>
</evidence>
<comment type="caution">
    <text evidence="2">The sequence shown here is derived from an EMBL/GenBank/DDBJ whole genome shotgun (WGS) entry which is preliminary data.</text>
</comment>
<evidence type="ECO:0000256" key="1">
    <source>
        <dbReference type="SAM" id="MobiDB-lite"/>
    </source>
</evidence>
<keyword evidence="3" id="KW-1185">Reference proteome</keyword>
<organism evidence="2 3">
    <name type="scientific">Saliphagus infecundisoli</name>
    <dbReference type="NCBI Taxonomy" id="1849069"/>
    <lineage>
        <taxon>Archaea</taxon>
        <taxon>Methanobacteriati</taxon>
        <taxon>Methanobacteriota</taxon>
        <taxon>Stenosarchaea group</taxon>
        <taxon>Halobacteria</taxon>
        <taxon>Halobacteriales</taxon>
        <taxon>Natrialbaceae</taxon>
        <taxon>Saliphagus</taxon>
    </lineage>
</organism>
<sequence length="1287" mass="130165">MTRLTQTRRRFLAIGTGTVLAGAVGGSRTLAQEGEWTAADAPIEGTINDVVRSSQGPYAVGEGGVVLTRRADGWETVLERGPTVESNALTGAGVTDDGDHVWFAGGSGVIGRYDAVDEELTDHSAPDGKTSTWEAITVMGEAGSETVHLTNGSGEYLNGQLTEAGGVDWGEVVKPGGGSSAFGIDFVDSETGYIADTTSQVYETTDGGDSWETIGIDGASEEFRDVAAVSADEINVAAGNGVIYRYDGANWTPVTVGESTVETVTREGSEGLAAGAGGSVYEYDGSEWTEVGTPTESTLSGVALGSDAFPAVAAGGSGAIVERGEYTAEDDPEPTTGDWSAIETPVDTTLTGVAQSGRGPYAVGEGGVVLTRRADGWETVVERFPATEPASLTDVAASDDGDHVWFVGASGVVGQYDVTDYQLTDHSAPEIEEEDGSTSRKTSTWEAVAVTGAADSETIHLINGSGEYLRGTVTEAGGVDWGDVIKPGGGSSAFGIDFVDSETGYIADTTSQVYETTDGGDSWETIGVDGGSAGYNDVVARSPEEIYVAAGDGTVLRYNGAVWTKLWAGGNGLLGADATDEEAAISGAEGTIYEQTSRGFRAADVDAENTLEDVSLDASGDYPHAAVGASGTAVENGEYGAAPVEDDESTSEWEAAEAPVEVVFHGVTQAQNAYAVGEGGTVIERSDGEWSVVVEDGPGAGENTLNAVAATDLGNGVWFAGGSGALGEYDAVEGELTDHSQPEIEEEDGSTSRKTSTWEAIAVTGELGAETVHLVNGSGEYLRGTKGSDGSIDWGDVIKPGGGSSALGIDFVDSETGYVVDTTSQVYETTDGGDSWETIGVDGGSAAYTGVSARSPEEIYVSAGNGTVLRYNGAVWTAHWAGGSELNAIDADDDDVVTAGAGGTIVERTTREWATAETPTEATIYGIALNEGGVNPGLVVGNPGTIFERVGTAVDDPDDGGSEDDGDQQDGSDGEGSSDDDQQDDGGTGDDDQQSDGDQQDGDAGDQQDSDEQQDDGNTGEDDGDQQDDGEAGDDDQQDGGQQDDGGTDEEASEGDGSDGSDEGDGGDQQDDTGDDSDSSDGTDDGDGSDDSADGDPAEDGSEGASEDGEESDDDAPADGSGDGGQEDDDPDGGDGQDGADDGGDGGASEGGETGGDASDGDGSEGTDDTEGTSDGDAATDPEADADPDGDTDSGGSDDASDEDGGSAGTASLSATGTGADGSGQYEVRNDGETAMTATITVDGETVREVEVDAGGTSSIALEGIEGSTVALCIDGEEVDRVRPADC</sequence>
<feature type="compositionally biased region" description="Acidic residues" evidence="1">
    <location>
        <begin position="1046"/>
        <end position="1117"/>
    </location>
</feature>
<dbReference type="Gene3D" id="2.130.10.10">
    <property type="entry name" value="YVTN repeat-like/Quinoprotein amine dehydrogenase"/>
    <property type="match status" value="1"/>
</dbReference>
<dbReference type="EMBL" id="JBHSJG010000038">
    <property type="protein sequence ID" value="MFC4989046.1"/>
    <property type="molecule type" value="Genomic_DNA"/>
</dbReference>
<dbReference type="PANTHER" id="PTHR47199">
    <property type="entry name" value="PHOTOSYSTEM II STABILITY/ASSEMBLY FACTOR HCF136, CHLOROPLASTIC"/>
    <property type="match status" value="1"/>
</dbReference>
<dbReference type="SUPFAM" id="SSF110296">
    <property type="entry name" value="Oligoxyloglucan reducing end-specific cellobiohydrolase"/>
    <property type="match status" value="1"/>
</dbReference>
<evidence type="ECO:0000313" key="2">
    <source>
        <dbReference type="EMBL" id="MFC4989046.1"/>
    </source>
</evidence>
<proteinExistence type="predicted"/>
<dbReference type="PANTHER" id="PTHR47199:SF2">
    <property type="entry name" value="PHOTOSYSTEM II STABILITY_ASSEMBLY FACTOR HCF136, CHLOROPLASTIC"/>
    <property type="match status" value="1"/>
</dbReference>
<feature type="compositionally biased region" description="Acidic residues" evidence="1">
    <location>
        <begin position="955"/>
        <end position="1038"/>
    </location>
</feature>